<comment type="function">
    <text evidence="11">Component of the F(0) channel, it forms part of the peripheral stalk, linking F(1) to F(0).</text>
</comment>
<dbReference type="NCBIfam" id="NF005606">
    <property type="entry name" value="PRK07352.1"/>
    <property type="match status" value="1"/>
</dbReference>
<keyword evidence="6 11" id="KW-1133">Transmembrane helix</keyword>
<dbReference type="PANTHER" id="PTHR34264:SF3">
    <property type="entry name" value="ATP SYNTHASE SUBUNIT B, CHLOROPLASTIC"/>
    <property type="match status" value="1"/>
</dbReference>
<keyword evidence="14" id="KW-0150">Chloroplast</keyword>
<keyword evidence="14" id="KW-0934">Plastid</keyword>
<feature type="coiled-coil region" evidence="13">
    <location>
        <begin position="51"/>
        <end position="92"/>
    </location>
</feature>
<feature type="transmembrane region" description="Helical" evidence="11">
    <location>
        <begin position="25"/>
        <end position="47"/>
    </location>
</feature>
<accession>A0A088CJ95</accession>
<sequence length="178" mass="19646">MWTILASNLLGEGFGLNLNVLDTNIVNLAVVLGILISVGGDTLTSLLKNRKQTIVKSLQDAEERYQEAQRKLEEAKNQFEAAKVKAEEIRARGEATAKSSADQLRANTEGDLVRLEEAKDATLLLEEEKAVRQVCQRVVSSALKEARKKLAKKLDTSSQKRLFDRSVVLLGKLARSQA</sequence>
<keyword evidence="7 11" id="KW-0406">Ion transport</keyword>
<evidence type="ECO:0000256" key="7">
    <source>
        <dbReference type="ARBA" id="ARBA00023065"/>
    </source>
</evidence>
<keyword evidence="9 11" id="KW-0066">ATP synthesis</keyword>
<comment type="subunit">
    <text evidence="11">F-type ATPases have 2 components, F(1) - the catalytic core - and F(0) - the membrane proton channel. F(1) has five subunits: alpha(3), beta(3), gamma(1), delta(1), epsilon(1). F(0) has four main subunits: a(1), b(1), b'(1) and c(10-14). The alpha and beta chains form an alternating ring which encloses part of the gamma chain. F(1) is attached to F(0) by a central stalk formed by the gamma and epsilon chains, while a peripheral stalk is formed by the delta, b and b' chains.</text>
</comment>
<dbReference type="PANTHER" id="PTHR34264">
    <property type="entry name" value="ATP SYNTHASE SUBUNIT B, CHLOROPLASTIC"/>
    <property type="match status" value="1"/>
</dbReference>
<dbReference type="RefSeq" id="YP_009057884.1">
    <property type="nucleotide sequence ID" value="NC_024829.1"/>
</dbReference>
<keyword evidence="8 11" id="KW-0472">Membrane</keyword>
<reference evidence="14" key="1">
    <citation type="journal article" date="2014" name="BMC Genomics">
        <title>Six newly sequenced chloroplast genomes from prasinophyte green algae provide insights into the relationships among prasinophyte lineages and the diversity of streamlined genome architecture in picoplanktonic species.</title>
        <authorList>
            <person name="Lemieux C."/>
            <person name="Otis C."/>
            <person name="Turmel M."/>
        </authorList>
    </citation>
    <scope>NUCLEOTIDE SEQUENCE</scope>
</reference>
<gene>
    <name evidence="11 14" type="primary">atpF</name>
</gene>
<dbReference type="CDD" id="cd06503">
    <property type="entry name" value="ATP-synt_Fo_b"/>
    <property type="match status" value="1"/>
</dbReference>
<keyword evidence="13" id="KW-0175">Coiled coil</keyword>
<dbReference type="Pfam" id="PF00430">
    <property type="entry name" value="ATP-synt_B"/>
    <property type="match status" value="1"/>
</dbReference>
<organism evidence="14">
    <name type="scientific">Nephroselmis astigmatica</name>
    <dbReference type="NCBI Taxonomy" id="259378"/>
    <lineage>
        <taxon>Eukaryota</taxon>
        <taxon>Viridiplantae</taxon>
        <taxon>Chlorophyta</taxon>
        <taxon>Nephroselmidophyceae</taxon>
        <taxon>Nephroselmidales</taxon>
        <taxon>Nephroselmidaceae</taxon>
        <taxon>Nephroselmis</taxon>
    </lineage>
</organism>
<evidence type="ECO:0000256" key="11">
    <source>
        <dbReference type="HAMAP-Rule" id="MF_01398"/>
    </source>
</evidence>
<dbReference type="GeneID" id="20356115"/>
<comment type="function">
    <text evidence="10 11">F(1)F(0) ATP synthase produces ATP from ADP in the presence of a proton or sodium gradient. F-type ATPases consist of two structural domains, F(1) containing the extramembraneous catalytic core and F(0) containing the membrane proton channel, linked together by a central stalk and a peripheral stalk. During catalysis, ATP synthesis in the catalytic domain of F(1) is coupled via a rotary mechanism of the central stalk subunits to proton translocation.</text>
</comment>
<evidence type="ECO:0000256" key="5">
    <source>
        <dbReference type="ARBA" id="ARBA00022781"/>
    </source>
</evidence>
<dbReference type="GO" id="GO:0046933">
    <property type="term" value="F:proton-transporting ATP synthase activity, rotational mechanism"/>
    <property type="evidence" value="ECO:0007669"/>
    <property type="project" value="UniProtKB-UniRule"/>
</dbReference>
<dbReference type="GO" id="GO:0009535">
    <property type="term" value="C:chloroplast thylakoid membrane"/>
    <property type="evidence" value="ECO:0007669"/>
    <property type="project" value="UniProtKB-SubCell"/>
</dbReference>
<comment type="subcellular location">
    <subcellularLocation>
        <location evidence="1">Membrane</location>
        <topology evidence="1">Single-pass membrane protein</topology>
    </subcellularLocation>
    <subcellularLocation>
        <location evidence="11">Plastid</location>
        <location evidence="11">Chloroplast thylakoid membrane</location>
        <topology evidence="11">Single-pass membrane protein</topology>
    </subcellularLocation>
</comment>
<evidence type="ECO:0000256" key="3">
    <source>
        <dbReference type="ARBA" id="ARBA00022547"/>
    </source>
</evidence>
<dbReference type="EMBL" id="KJ746600">
    <property type="protein sequence ID" value="AID67661.1"/>
    <property type="molecule type" value="Genomic_DNA"/>
</dbReference>
<proteinExistence type="inferred from homology"/>
<evidence type="ECO:0000256" key="4">
    <source>
        <dbReference type="ARBA" id="ARBA00022692"/>
    </source>
</evidence>
<evidence type="ECO:0000256" key="13">
    <source>
        <dbReference type="SAM" id="Coils"/>
    </source>
</evidence>
<keyword evidence="11" id="KW-0793">Thylakoid</keyword>
<protein>
    <recommendedName>
        <fullName evidence="11">ATP synthase subunit b, chloroplastic</fullName>
    </recommendedName>
    <alternativeName>
        <fullName evidence="11">ATP synthase F(0) sector subunit b</fullName>
    </alternativeName>
    <alternativeName>
        <fullName evidence="11">ATPase subunit I</fullName>
    </alternativeName>
</protein>
<geneLocation type="chloroplast" evidence="14"/>
<keyword evidence="3 11" id="KW-0138">CF(0)</keyword>
<comment type="miscellaneous">
    <text evidence="11">In plastids the F-type ATPase is also known as CF(1)CF(0).</text>
</comment>
<keyword evidence="4 11" id="KW-0812">Transmembrane</keyword>
<evidence type="ECO:0000256" key="8">
    <source>
        <dbReference type="ARBA" id="ARBA00023136"/>
    </source>
</evidence>
<evidence type="ECO:0000256" key="12">
    <source>
        <dbReference type="RuleBase" id="RU003848"/>
    </source>
</evidence>
<dbReference type="AlphaFoldDB" id="A0A088CJ95"/>
<evidence type="ECO:0000256" key="2">
    <source>
        <dbReference type="ARBA" id="ARBA00022448"/>
    </source>
</evidence>
<dbReference type="InterPro" id="IPR002146">
    <property type="entry name" value="ATP_synth_b/b'su_bac/chlpt"/>
</dbReference>
<comment type="similarity">
    <text evidence="11 12">Belongs to the ATPase B chain family.</text>
</comment>
<evidence type="ECO:0000313" key="14">
    <source>
        <dbReference type="EMBL" id="AID67661.1"/>
    </source>
</evidence>
<evidence type="ECO:0000256" key="6">
    <source>
        <dbReference type="ARBA" id="ARBA00022989"/>
    </source>
</evidence>
<dbReference type="HAMAP" id="MF_01398">
    <property type="entry name" value="ATP_synth_b_bprime"/>
    <property type="match status" value="1"/>
</dbReference>
<name>A0A088CJ95_9CHLO</name>
<evidence type="ECO:0000256" key="1">
    <source>
        <dbReference type="ARBA" id="ARBA00004167"/>
    </source>
</evidence>
<keyword evidence="2 11" id="KW-0813">Transport</keyword>
<evidence type="ECO:0000256" key="10">
    <source>
        <dbReference type="ARBA" id="ARBA00025198"/>
    </source>
</evidence>
<keyword evidence="5 11" id="KW-0375">Hydrogen ion transport</keyword>
<dbReference type="GO" id="GO:0045259">
    <property type="term" value="C:proton-transporting ATP synthase complex"/>
    <property type="evidence" value="ECO:0007669"/>
    <property type="project" value="UniProtKB-KW"/>
</dbReference>
<evidence type="ECO:0000256" key="9">
    <source>
        <dbReference type="ARBA" id="ARBA00023310"/>
    </source>
</evidence>